<proteinExistence type="predicted"/>
<evidence type="ECO:0000313" key="2">
    <source>
        <dbReference type="EMBL" id="JAD80571.1"/>
    </source>
</evidence>
<dbReference type="AlphaFoldDB" id="A0A0A9CYB8"/>
<reference evidence="2" key="1">
    <citation type="submission" date="2014-09" db="EMBL/GenBank/DDBJ databases">
        <authorList>
            <person name="Magalhaes I.L.F."/>
            <person name="Oliveira U."/>
            <person name="Santos F.R."/>
            <person name="Vidigal T.H.D.A."/>
            <person name="Brescovit A.D."/>
            <person name="Santos A.J."/>
        </authorList>
    </citation>
    <scope>NUCLEOTIDE SEQUENCE</scope>
    <source>
        <tissue evidence="2">Shoot tissue taken approximately 20 cm above the soil surface</tissue>
    </source>
</reference>
<evidence type="ECO:0000256" key="1">
    <source>
        <dbReference type="SAM" id="MobiDB-lite"/>
    </source>
</evidence>
<feature type="region of interest" description="Disordered" evidence="1">
    <location>
        <begin position="17"/>
        <end position="41"/>
    </location>
</feature>
<organism evidence="2">
    <name type="scientific">Arundo donax</name>
    <name type="common">Giant reed</name>
    <name type="synonym">Donax arundinaceus</name>
    <dbReference type="NCBI Taxonomy" id="35708"/>
    <lineage>
        <taxon>Eukaryota</taxon>
        <taxon>Viridiplantae</taxon>
        <taxon>Streptophyta</taxon>
        <taxon>Embryophyta</taxon>
        <taxon>Tracheophyta</taxon>
        <taxon>Spermatophyta</taxon>
        <taxon>Magnoliopsida</taxon>
        <taxon>Liliopsida</taxon>
        <taxon>Poales</taxon>
        <taxon>Poaceae</taxon>
        <taxon>PACMAD clade</taxon>
        <taxon>Arundinoideae</taxon>
        <taxon>Arundineae</taxon>
        <taxon>Arundo</taxon>
    </lineage>
</organism>
<accession>A0A0A9CYB8</accession>
<dbReference type="EMBL" id="GBRH01217324">
    <property type="protein sequence ID" value="JAD80571.1"/>
    <property type="molecule type" value="Transcribed_RNA"/>
</dbReference>
<reference evidence="2" key="2">
    <citation type="journal article" date="2015" name="Data Brief">
        <title>Shoot transcriptome of the giant reed, Arundo donax.</title>
        <authorList>
            <person name="Barrero R.A."/>
            <person name="Guerrero F.D."/>
            <person name="Moolhuijzen P."/>
            <person name="Goolsby J.A."/>
            <person name="Tidwell J."/>
            <person name="Bellgard S.E."/>
            <person name="Bellgard M.I."/>
        </authorList>
    </citation>
    <scope>NUCLEOTIDE SEQUENCE</scope>
    <source>
        <tissue evidence="2">Shoot tissue taken approximately 20 cm above the soil surface</tissue>
    </source>
</reference>
<sequence length="41" mass="4769">MESDAIIQTVIIQPKHAKSLRRSSNYSSMNMVQQNQKNTYK</sequence>
<feature type="compositionally biased region" description="Polar residues" evidence="1">
    <location>
        <begin position="22"/>
        <end position="41"/>
    </location>
</feature>
<name>A0A0A9CYB8_ARUDO</name>
<protein>
    <submittedName>
        <fullName evidence="2">Uncharacterized protein</fullName>
    </submittedName>
</protein>